<gene>
    <name evidence="1" type="ORF">H9L14_12085</name>
</gene>
<organism evidence="1 2">
    <name type="scientific">Sphingomonas sediminicola</name>
    <dbReference type="NCBI Taxonomy" id="386874"/>
    <lineage>
        <taxon>Bacteria</taxon>
        <taxon>Pseudomonadati</taxon>
        <taxon>Pseudomonadota</taxon>
        <taxon>Alphaproteobacteria</taxon>
        <taxon>Sphingomonadales</taxon>
        <taxon>Sphingomonadaceae</taxon>
        <taxon>Sphingomonas</taxon>
    </lineage>
</organism>
<proteinExistence type="predicted"/>
<name>A0ABX6T667_9SPHN</name>
<dbReference type="EMBL" id="CP060782">
    <property type="protein sequence ID" value="QNP45332.1"/>
    <property type="molecule type" value="Genomic_DNA"/>
</dbReference>
<evidence type="ECO:0000313" key="2">
    <source>
        <dbReference type="Proteomes" id="UP000516105"/>
    </source>
</evidence>
<protein>
    <submittedName>
        <fullName evidence="1">Uncharacterized protein</fullName>
    </submittedName>
</protein>
<reference evidence="1 2" key="1">
    <citation type="submission" date="2020-08" db="EMBL/GenBank/DDBJ databases">
        <title>Genome sequence of Sphingomonas sediminicola KACC 15039T.</title>
        <authorList>
            <person name="Hyun D.-W."/>
            <person name="Bae J.-W."/>
        </authorList>
    </citation>
    <scope>NUCLEOTIDE SEQUENCE [LARGE SCALE GENOMIC DNA]</scope>
    <source>
        <strain evidence="1 2">KACC 15039</strain>
    </source>
</reference>
<keyword evidence="2" id="KW-1185">Reference proteome</keyword>
<evidence type="ECO:0000313" key="1">
    <source>
        <dbReference type="EMBL" id="QNP45332.1"/>
    </source>
</evidence>
<accession>A0ABX6T667</accession>
<dbReference type="RefSeq" id="WP_187708288.1">
    <property type="nucleotide sequence ID" value="NZ_CP060782.1"/>
</dbReference>
<sequence length="45" mass="5232">MRIAFNGQRLAGQPFGVGRYLEYILGYWNEQLADGEELSLFVRRP</sequence>
<dbReference type="Proteomes" id="UP000516105">
    <property type="component" value="Chromosome"/>
</dbReference>